<evidence type="ECO:0000256" key="3">
    <source>
        <dbReference type="SAM" id="SignalP"/>
    </source>
</evidence>
<dbReference type="EMBL" id="KZ308322">
    <property type="protein sequence ID" value="KAG8227442.1"/>
    <property type="molecule type" value="Genomic_DNA"/>
</dbReference>
<feature type="chain" id="PRO_5035471870" description="L-seryl-tRNA(Sec) kinase" evidence="3">
    <location>
        <begin position="26"/>
        <end position="440"/>
    </location>
</feature>
<dbReference type="PANTHER" id="PTHR20873">
    <property type="entry name" value="L-SERYL-TRNA(SEC) KINASE"/>
    <property type="match status" value="1"/>
</dbReference>
<organism evidence="4 5">
    <name type="scientific">Ladona fulva</name>
    <name type="common">Scarce chaser dragonfly</name>
    <name type="synonym">Libellula fulva</name>
    <dbReference type="NCBI Taxonomy" id="123851"/>
    <lineage>
        <taxon>Eukaryota</taxon>
        <taxon>Metazoa</taxon>
        <taxon>Ecdysozoa</taxon>
        <taxon>Arthropoda</taxon>
        <taxon>Hexapoda</taxon>
        <taxon>Insecta</taxon>
        <taxon>Pterygota</taxon>
        <taxon>Palaeoptera</taxon>
        <taxon>Odonata</taxon>
        <taxon>Epiprocta</taxon>
        <taxon>Anisoptera</taxon>
        <taxon>Libelluloidea</taxon>
        <taxon>Libellulidae</taxon>
        <taxon>Ladona</taxon>
    </lineage>
</organism>
<feature type="signal peptide" evidence="3">
    <location>
        <begin position="1"/>
        <end position="25"/>
    </location>
</feature>
<gene>
    <name evidence="4" type="ORF">J437_LFUL000451</name>
</gene>
<dbReference type="OrthoDB" id="9972657at2759"/>
<keyword evidence="1" id="KW-0547">Nucleotide-binding</keyword>
<protein>
    <recommendedName>
        <fullName evidence="6">L-seryl-tRNA(Sec) kinase</fullName>
    </recommendedName>
</protein>
<dbReference type="GO" id="GO:0016301">
    <property type="term" value="F:kinase activity"/>
    <property type="evidence" value="ECO:0007669"/>
    <property type="project" value="TreeGrafter"/>
</dbReference>
<keyword evidence="2" id="KW-0067">ATP-binding</keyword>
<feature type="non-terminal residue" evidence="4">
    <location>
        <position position="1"/>
    </location>
</feature>
<evidence type="ECO:0000256" key="1">
    <source>
        <dbReference type="ARBA" id="ARBA00022741"/>
    </source>
</evidence>
<sequence length="440" mass="50828">MIFQLAFRRKHSVFWIILLKMACYTTNRPESDIEKLPKFVVMLLMGLPGSGKTTLCRTIPYVLGDKYHILHVCFDHFVQFCEEWSGEGSCGKWKSERAKLLLAVEELIKGFMFDKETVKNDGDTFATKNSESTTTDQQCLLESRSFQDVANESTFEQTLARNSNVSEKVVDGIHSLSRGDLDSRATSGAQVSAFNCSSRFNDEKLHEKYTLITDVSVQDLNFIYKYDLHDKIILLCVDDNFYYHSMRKEWWNLAARYELAFCTLVVSCELNTCIERVKKRESLYSQCKTVNVPIEVIKRMTKNLEIPNEKLYHWEKYWSVIDTTDLNFTFSETPGYCGKDHIFDVTSMQKFEKINKLLVNSLMDPVKPLTEGVNSECVIATPSIIHKVDLVLRKIVGKSDKRLKTIVNKRRKDILEDLKNGKIFIPKELTDEEVSDKEIL</sequence>
<evidence type="ECO:0008006" key="6">
    <source>
        <dbReference type="Google" id="ProtNLM"/>
    </source>
</evidence>
<dbReference type="SUPFAM" id="SSF52540">
    <property type="entry name" value="P-loop containing nucleoside triphosphate hydrolases"/>
    <property type="match status" value="1"/>
</dbReference>
<dbReference type="GO" id="GO:0000049">
    <property type="term" value="F:tRNA binding"/>
    <property type="evidence" value="ECO:0007669"/>
    <property type="project" value="TreeGrafter"/>
</dbReference>
<evidence type="ECO:0000313" key="4">
    <source>
        <dbReference type="EMBL" id="KAG8227442.1"/>
    </source>
</evidence>
<dbReference type="InterPro" id="IPR027417">
    <property type="entry name" value="P-loop_NTPase"/>
</dbReference>
<name>A0A8K0K4C0_LADFU</name>
<reference evidence="4" key="2">
    <citation type="submission" date="2017-10" db="EMBL/GenBank/DDBJ databases">
        <title>Ladona fulva Genome sequencing and assembly.</title>
        <authorList>
            <person name="Murali S."/>
            <person name="Richards S."/>
            <person name="Bandaranaike D."/>
            <person name="Bellair M."/>
            <person name="Blankenburg K."/>
            <person name="Chao H."/>
            <person name="Dinh H."/>
            <person name="Doddapaneni H."/>
            <person name="Dugan-Rocha S."/>
            <person name="Elkadiri S."/>
            <person name="Gnanaolivu R."/>
            <person name="Hernandez B."/>
            <person name="Skinner E."/>
            <person name="Javaid M."/>
            <person name="Lee S."/>
            <person name="Li M."/>
            <person name="Ming W."/>
            <person name="Munidasa M."/>
            <person name="Muniz J."/>
            <person name="Nguyen L."/>
            <person name="Hughes D."/>
            <person name="Osuji N."/>
            <person name="Pu L.-L."/>
            <person name="Puazo M."/>
            <person name="Qu C."/>
            <person name="Quiroz J."/>
            <person name="Raj R."/>
            <person name="Weissenberger G."/>
            <person name="Xin Y."/>
            <person name="Zou X."/>
            <person name="Han Y."/>
            <person name="Worley K."/>
            <person name="Muzny D."/>
            <person name="Gibbs R."/>
        </authorList>
    </citation>
    <scope>NUCLEOTIDE SEQUENCE</scope>
    <source>
        <strain evidence="4">Sampled in the wild</strain>
    </source>
</reference>
<dbReference type="GO" id="GO:0005524">
    <property type="term" value="F:ATP binding"/>
    <property type="evidence" value="ECO:0007669"/>
    <property type="project" value="UniProtKB-KW"/>
</dbReference>
<reference evidence="4" key="1">
    <citation type="submission" date="2013-04" db="EMBL/GenBank/DDBJ databases">
        <authorList>
            <person name="Qu J."/>
            <person name="Murali S.C."/>
            <person name="Bandaranaike D."/>
            <person name="Bellair M."/>
            <person name="Blankenburg K."/>
            <person name="Chao H."/>
            <person name="Dinh H."/>
            <person name="Doddapaneni H."/>
            <person name="Downs B."/>
            <person name="Dugan-Rocha S."/>
            <person name="Elkadiri S."/>
            <person name="Gnanaolivu R.D."/>
            <person name="Hernandez B."/>
            <person name="Javaid M."/>
            <person name="Jayaseelan J.C."/>
            <person name="Lee S."/>
            <person name="Li M."/>
            <person name="Ming W."/>
            <person name="Munidasa M."/>
            <person name="Muniz J."/>
            <person name="Nguyen L."/>
            <person name="Ongeri F."/>
            <person name="Osuji N."/>
            <person name="Pu L.-L."/>
            <person name="Puazo M."/>
            <person name="Qu C."/>
            <person name="Quiroz J."/>
            <person name="Raj R."/>
            <person name="Weissenberger G."/>
            <person name="Xin Y."/>
            <person name="Zou X."/>
            <person name="Han Y."/>
            <person name="Richards S."/>
            <person name="Worley K."/>
            <person name="Muzny D."/>
            <person name="Gibbs R."/>
        </authorList>
    </citation>
    <scope>NUCLEOTIDE SEQUENCE</scope>
    <source>
        <strain evidence="4">Sampled in the wild</strain>
    </source>
</reference>
<dbReference type="InterPro" id="IPR052648">
    <property type="entry name" value="Ser-tRNA(Sec)_kinase"/>
</dbReference>
<evidence type="ECO:0000313" key="5">
    <source>
        <dbReference type="Proteomes" id="UP000792457"/>
    </source>
</evidence>
<dbReference type="Pfam" id="PF08433">
    <property type="entry name" value="KTI12"/>
    <property type="match status" value="1"/>
</dbReference>
<dbReference type="Proteomes" id="UP000792457">
    <property type="component" value="Unassembled WGS sequence"/>
</dbReference>
<dbReference type="AlphaFoldDB" id="A0A8K0K4C0"/>
<evidence type="ECO:0000256" key="2">
    <source>
        <dbReference type="ARBA" id="ARBA00022840"/>
    </source>
</evidence>
<keyword evidence="5" id="KW-1185">Reference proteome</keyword>
<accession>A0A8K0K4C0</accession>
<dbReference type="InterPro" id="IPR013641">
    <property type="entry name" value="KTI12/PSTK"/>
</dbReference>
<dbReference type="PANTHER" id="PTHR20873:SF0">
    <property type="entry name" value="L-SERYL-TRNA(SEC) KINASE"/>
    <property type="match status" value="1"/>
</dbReference>
<comment type="caution">
    <text evidence="4">The sequence shown here is derived from an EMBL/GenBank/DDBJ whole genome shotgun (WGS) entry which is preliminary data.</text>
</comment>
<dbReference type="Gene3D" id="3.40.50.300">
    <property type="entry name" value="P-loop containing nucleotide triphosphate hydrolases"/>
    <property type="match status" value="1"/>
</dbReference>
<keyword evidence="3" id="KW-0732">Signal</keyword>
<proteinExistence type="predicted"/>